<dbReference type="Proteomes" id="UP000316851">
    <property type="component" value="Unassembled WGS sequence"/>
</dbReference>
<keyword evidence="1" id="KW-0732">Signal</keyword>
<dbReference type="EMBL" id="VHHP01000008">
    <property type="protein sequence ID" value="TPR53350.1"/>
    <property type="molecule type" value="Genomic_DNA"/>
</dbReference>
<gene>
    <name evidence="2" type="ORF">FJR74_02720</name>
</gene>
<comment type="caution">
    <text evidence="2">The sequence shown here is derived from an EMBL/GenBank/DDBJ whole genome shotgun (WGS) entry which is preliminary data.</text>
</comment>
<accession>A0ABY2YZY1</accession>
<feature type="signal peptide" evidence="1">
    <location>
        <begin position="1"/>
        <end position="20"/>
    </location>
</feature>
<dbReference type="PROSITE" id="PS51257">
    <property type="entry name" value="PROKAR_LIPOPROTEIN"/>
    <property type="match status" value="1"/>
</dbReference>
<evidence type="ECO:0000313" key="3">
    <source>
        <dbReference type="Proteomes" id="UP000316851"/>
    </source>
</evidence>
<proteinExistence type="predicted"/>
<evidence type="ECO:0008006" key="4">
    <source>
        <dbReference type="Google" id="ProtNLM"/>
    </source>
</evidence>
<evidence type="ECO:0000256" key="1">
    <source>
        <dbReference type="SAM" id="SignalP"/>
    </source>
</evidence>
<name>A0ABY2YZY1_9BACT</name>
<organism evidence="2 3">
    <name type="scientific">Metamycoplasma neophronis</name>
    <dbReference type="NCBI Taxonomy" id="872983"/>
    <lineage>
        <taxon>Bacteria</taxon>
        <taxon>Bacillati</taxon>
        <taxon>Mycoplasmatota</taxon>
        <taxon>Mycoplasmoidales</taxon>
        <taxon>Metamycoplasmataceae</taxon>
        <taxon>Metamycoplasma</taxon>
    </lineage>
</organism>
<sequence>MKLKIKKLALLSLTFTPIMALPIVAASCSSPSNNDDNKNNPTSQSALLKEVQSWKANSEEINQRITEEYLPIIQKFQPTDKIENQSVLIQKANHYVLLKQFNEQLIKDLSKDNITQEELEALDEKAKNFDKQEEENRNNMYTMQDLYEYKYIEVKPEFEDQKQELIDYISRYITF</sequence>
<protein>
    <recommendedName>
        <fullName evidence="4">Lipoprotein</fullName>
    </recommendedName>
</protein>
<evidence type="ECO:0000313" key="2">
    <source>
        <dbReference type="EMBL" id="TPR53350.1"/>
    </source>
</evidence>
<dbReference type="RefSeq" id="WP_140915005.1">
    <property type="nucleotide sequence ID" value="NZ_VHHP01000008.1"/>
</dbReference>
<reference evidence="2" key="1">
    <citation type="submission" date="2019-06" db="EMBL/GenBank/DDBJ databases">
        <title>Mycoplasma neophronis type strain whole genome sequence.</title>
        <authorList>
            <person name="Spergser J."/>
        </authorList>
    </citation>
    <scope>NUCLEOTIDE SEQUENCE [LARGE SCALE GENOMIC DNA]</scope>
    <source>
        <strain evidence="2">DSM 24097</strain>
    </source>
</reference>
<feature type="chain" id="PRO_5045738988" description="Lipoprotein" evidence="1">
    <location>
        <begin position="21"/>
        <end position="175"/>
    </location>
</feature>
<keyword evidence="3" id="KW-1185">Reference proteome</keyword>